<dbReference type="Proteomes" id="UP001181693">
    <property type="component" value="Unassembled WGS sequence"/>
</dbReference>
<feature type="region of interest" description="Disordered" evidence="5">
    <location>
        <begin position="354"/>
        <end position="391"/>
    </location>
</feature>
<feature type="domain" description="Beta/gamma crystallin 'Greek key'" evidence="6">
    <location>
        <begin position="719"/>
        <end position="761"/>
    </location>
</feature>
<dbReference type="InterPro" id="IPR035992">
    <property type="entry name" value="Ricin_B-like_lectins"/>
</dbReference>
<dbReference type="FunFam" id="2.60.20.10:FF:000010">
    <property type="entry name" value="very large A-kinase anchor protein"/>
    <property type="match status" value="1"/>
</dbReference>
<protein>
    <recommendedName>
        <fullName evidence="6">Beta/gamma crystallin 'Greek key' domain-containing protein</fullName>
    </recommendedName>
</protein>
<dbReference type="AlphaFoldDB" id="A0AAV3B212"/>
<comment type="similarity">
    <text evidence="2">Belongs to the beta/gamma-crystallin family.</text>
</comment>
<dbReference type="FunFam" id="2.80.10.50:FF:000038">
    <property type="entry name" value="very large A-kinase anchor protein isoform X1"/>
    <property type="match status" value="1"/>
</dbReference>
<dbReference type="Gene3D" id="2.80.10.50">
    <property type="match status" value="1"/>
</dbReference>
<dbReference type="PANTHER" id="PTHR11818:SF38">
    <property type="entry name" value="VERY LARGE A-KINASE ANCHOR PROTEIN"/>
    <property type="match status" value="1"/>
</dbReference>
<keyword evidence="3" id="KW-0273">Eye lens protein</keyword>
<dbReference type="InterPro" id="IPR000772">
    <property type="entry name" value="Ricin_B_lectin"/>
</dbReference>
<evidence type="ECO:0000256" key="4">
    <source>
        <dbReference type="ARBA" id="ARBA00022737"/>
    </source>
</evidence>
<dbReference type="PANTHER" id="PTHR11818">
    <property type="entry name" value="BETA/GAMMA CRYSTALLIN"/>
    <property type="match status" value="1"/>
</dbReference>
<dbReference type="InterPro" id="IPR011024">
    <property type="entry name" value="G_crystallin-like"/>
</dbReference>
<dbReference type="PRINTS" id="PR01367">
    <property type="entry name" value="BGCRYSTALLIN"/>
</dbReference>
<feature type="compositionally biased region" description="Basic and acidic residues" evidence="5">
    <location>
        <begin position="358"/>
        <end position="383"/>
    </location>
</feature>
<sequence>MVSLNGPDEPNLESSVLLNSYEVNSNVLQPTTPTSDAGERTTDSIDLKLTEDTTETLNHSENLDKEGLQNGISGQVDSYINFKALIQSDEDNKNVMFDLGLDEDQGGCYSKSLETEGSMNIPFINNLLSENTCISGTEFIDPFQFSLHSNQASATDLFLTLPSRRVRVYPLSLSPIYEDDSSCEDAVSNSSSPRHKEGTTTGSGGNDHTSILSLLQSVSDRLKEANKMLLEETTSGGKRSSLFITKAEKKLNPGSGRQSLLLNFMSQNFGVGAKSSVEHSPTATAENESSSSSSKRESSSVHNNDLPPDAVALSPLQMMTDSGLFLPKPEIKSQPRMSSRSVYYQYFHSSQNSTYGIENKESPTEEKVDPPTESESKETKDQLMNKIDSSSLKFNPRPGKVILSDVIHHENKIELKGDVLDATSWVFPNGVNIRVIRGCWILYEKPHFEGQAHVLEEGEAVLLHLWDAPGARTKPDKISIGSVKRVVKDYLPEVVISPLEDISDSPVYIHTEVPSLENLVDRRPRSLTVNSGVWLTYTEPQYNGTVSVLEEGCDLPHIQECGVKSIRPLKMGGLKVQLPNDPKIIIYEKPHFQGWSREITEHVGSIGVLISDRDNTDSLDVGSIQVVGGIWVGYEKERYKGYQYLLEEGEYEDWKAWGGYSGTLQSVRYLQANFLEASVALLDSDSEDGKHVDLYNQAIPDLELAGYNIRPQCIHVKKGMWVAYQQKHYCGEQYILEKGRYKSHIDWGGSSNIIMSIRPVLLEPLGRNEVKHLIKAYESTNFQGKIVEFTKQVADFNTFMPKSFKVLRGCWLLCYNADSCDNVCVVEEGHYTDLASCGCPAAEIKYIQPIDYVFAEPSISLFALDSCEGRELHFEESVTSFLSEDLHFYTQSVWVRRGLWIAFEGANFLGRQMLLEHQQILNWSKFSGWKAIGSLRTLKQPAVYFMVRNRHKDKYLTVTGKLSDARATFVSVSSRNGQSSQIWYFSRGLLKSKANDSCLDVTGGKNIPGSKVSLWAEHGKTRQKWKISKDGTISSYISDDLVLDVKGGNYYDQNYLIVNRAQENAPTQKWDIEIL</sequence>
<dbReference type="SMART" id="SM00458">
    <property type="entry name" value="RICIN"/>
    <property type="match status" value="1"/>
</dbReference>
<dbReference type="Gene3D" id="2.60.20.10">
    <property type="entry name" value="Crystallins"/>
    <property type="match status" value="6"/>
</dbReference>
<feature type="region of interest" description="Disordered" evidence="5">
    <location>
        <begin position="273"/>
        <end position="311"/>
    </location>
</feature>
<comment type="function">
    <text evidence="1">Crystallins are the dominant structural components of the vertebrate eye lens.</text>
</comment>
<name>A0AAV3B212_PYXAD</name>
<dbReference type="CDD" id="cd23463">
    <property type="entry name" value="beta-trefoil_Ricin_vlAKAP"/>
    <property type="match status" value="1"/>
</dbReference>
<evidence type="ECO:0000256" key="5">
    <source>
        <dbReference type="SAM" id="MobiDB-lite"/>
    </source>
</evidence>
<feature type="region of interest" description="Disordered" evidence="5">
    <location>
        <begin position="179"/>
        <end position="210"/>
    </location>
</feature>
<evidence type="ECO:0000256" key="3">
    <source>
        <dbReference type="ARBA" id="ARBA00022613"/>
    </source>
</evidence>
<dbReference type="SUPFAM" id="SSF49695">
    <property type="entry name" value="gamma-Crystallin-like"/>
    <property type="match status" value="3"/>
</dbReference>
<dbReference type="GO" id="GO:0007601">
    <property type="term" value="P:visual perception"/>
    <property type="evidence" value="ECO:0007669"/>
    <property type="project" value="TreeGrafter"/>
</dbReference>
<reference evidence="7" key="1">
    <citation type="thesis" date="2020" institute="ProQuest LLC" country="789 East Eisenhower Parkway, Ann Arbor, MI, USA">
        <title>Comparative Genomics and Chromosome Evolution.</title>
        <authorList>
            <person name="Mudd A.B."/>
        </authorList>
    </citation>
    <scope>NUCLEOTIDE SEQUENCE</scope>
    <source>
        <strain evidence="7">1538</strain>
        <tissue evidence="7">Blood</tissue>
    </source>
</reference>
<feature type="domain" description="Beta/gamma crystallin 'Greek key'" evidence="6">
    <location>
        <begin position="438"/>
        <end position="487"/>
    </location>
</feature>
<feature type="domain" description="Beta/gamma crystallin 'Greek key'" evidence="6">
    <location>
        <begin position="898"/>
        <end position="939"/>
    </location>
</feature>
<dbReference type="PROSITE" id="PS50915">
    <property type="entry name" value="CRYSTALLIN_BETA_GAMMA"/>
    <property type="match status" value="5"/>
</dbReference>
<keyword evidence="4" id="KW-0677">Repeat</keyword>
<dbReference type="Pfam" id="PF00030">
    <property type="entry name" value="Crystall"/>
    <property type="match status" value="6"/>
</dbReference>
<evidence type="ECO:0000313" key="8">
    <source>
        <dbReference type="Proteomes" id="UP001181693"/>
    </source>
</evidence>
<dbReference type="SMART" id="SM00247">
    <property type="entry name" value="XTALbg"/>
    <property type="match status" value="6"/>
</dbReference>
<organism evidence="7 8">
    <name type="scientific">Pyxicephalus adspersus</name>
    <name type="common">African bullfrog</name>
    <dbReference type="NCBI Taxonomy" id="30357"/>
    <lineage>
        <taxon>Eukaryota</taxon>
        <taxon>Metazoa</taxon>
        <taxon>Chordata</taxon>
        <taxon>Craniata</taxon>
        <taxon>Vertebrata</taxon>
        <taxon>Euteleostomi</taxon>
        <taxon>Amphibia</taxon>
        <taxon>Batrachia</taxon>
        <taxon>Anura</taxon>
        <taxon>Neobatrachia</taxon>
        <taxon>Ranoidea</taxon>
        <taxon>Pyxicephalidae</taxon>
        <taxon>Pyxicephalinae</taxon>
        <taxon>Pyxicephalus</taxon>
    </lineage>
</organism>
<feature type="domain" description="Beta/gamma crystallin 'Greek key'" evidence="6">
    <location>
        <begin position="629"/>
        <end position="671"/>
    </location>
</feature>
<dbReference type="EMBL" id="DYDO01000001">
    <property type="protein sequence ID" value="DBA34405.1"/>
    <property type="molecule type" value="Genomic_DNA"/>
</dbReference>
<evidence type="ECO:0000259" key="6">
    <source>
        <dbReference type="PROSITE" id="PS50915"/>
    </source>
</evidence>
<dbReference type="PROSITE" id="PS50231">
    <property type="entry name" value="RICIN_B_LECTIN"/>
    <property type="match status" value="1"/>
</dbReference>
<feature type="domain" description="Beta/gamma crystallin 'Greek key'" evidence="6">
    <location>
        <begin position="582"/>
        <end position="628"/>
    </location>
</feature>
<dbReference type="InterPro" id="IPR050252">
    <property type="entry name" value="Beta/Gamma-Crystallin"/>
</dbReference>
<evidence type="ECO:0000256" key="1">
    <source>
        <dbReference type="ARBA" id="ARBA00003689"/>
    </source>
</evidence>
<evidence type="ECO:0000256" key="2">
    <source>
        <dbReference type="ARBA" id="ARBA00009646"/>
    </source>
</evidence>
<dbReference type="GO" id="GO:0002088">
    <property type="term" value="P:lens development in camera-type eye"/>
    <property type="evidence" value="ECO:0007669"/>
    <property type="project" value="TreeGrafter"/>
</dbReference>
<dbReference type="Pfam" id="PF00652">
    <property type="entry name" value="Ricin_B_lectin"/>
    <property type="match status" value="1"/>
</dbReference>
<dbReference type="SUPFAM" id="SSF50370">
    <property type="entry name" value="Ricin B-like lectins"/>
    <property type="match status" value="1"/>
</dbReference>
<comment type="caution">
    <text evidence="7">The sequence shown here is derived from an EMBL/GenBank/DDBJ whole genome shotgun (WGS) entry which is preliminary data.</text>
</comment>
<dbReference type="InterPro" id="IPR001064">
    <property type="entry name" value="Beta/gamma_crystallin"/>
</dbReference>
<evidence type="ECO:0000313" key="7">
    <source>
        <dbReference type="EMBL" id="DBA34405.1"/>
    </source>
</evidence>
<dbReference type="GO" id="GO:0005212">
    <property type="term" value="F:structural constituent of eye lens"/>
    <property type="evidence" value="ECO:0007669"/>
    <property type="project" value="UniProtKB-KW"/>
</dbReference>
<accession>A0AAV3B212</accession>
<proteinExistence type="inferred from homology"/>
<dbReference type="FunFam" id="2.60.20.10:FF:000006">
    <property type="entry name" value="Very large A-kinase anchor protein"/>
    <property type="match status" value="1"/>
</dbReference>
<keyword evidence="8" id="KW-1185">Reference proteome</keyword>
<gene>
    <name evidence="7" type="ORF">GDO54_001964</name>
</gene>